<evidence type="ECO:0000313" key="2">
    <source>
        <dbReference type="Proteomes" id="UP000018440"/>
    </source>
</evidence>
<sequence>MVPNSINHKYIYNFVIYCVGWNMSKTFRFTDQEEEALNNVSLSVNKALVQAGKKPLRDSEIFHEIIKQTLLDGSIAVTEEGTLKVEAKK</sequence>
<dbReference type="Proteomes" id="UP000018440">
    <property type="component" value="Unassembled WGS sequence"/>
</dbReference>
<dbReference type="HOGENOM" id="CLU_191944_1_0_6"/>
<dbReference type="AlphaFoldDB" id="N9AGW8"/>
<gene>
    <name evidence="1" type="ORF">F955_02865</name>
</gene>
<name>N9AGW8_9GAMM</name>
<comment type="caution">
    <text evidence="1">The sequence shown here is derived from an EMBL/GenBank/DDBJ whole genome shotgun (WGS) entry which is preliminary data.</text>
</comment>
<organism evidence="1 2">
    <name type="scientific">Acinetobacter schindleri CIP 107287</name>
    <dbReference type="NCBI Taxonomy" id="1217988"/>
    <lineage>
        <taxon>Bacteria</taxon>
        <taxon>Pseudomonadati</taxon>
        <taxon>Pseudomonadota</taxon>
        <taxon>Gammaproteobacteria</taxon>
        <taxon>Moraxellales</taxon>
        <taxon>Moraxellaceae</taxon>
        <taxon>Acinetobacter</taxon>
    </lineage>
</organism>
<reference evidence="1 2" key="1">
    <citation type="submission" date="2013-02" db="EMBL/GenBank/DDBJ databases">
        <title>The Genome Sequence of Acinetobacter schindleri CIP 107287.</title>
        <authorList>
            <consortium name="The Broad Institute Genome Sequencing Platform"/>
            <consortium name="The Broad Institute Genome Sequencing Center for Infectious Disease"/>
            <person name="Cerqueira G."/>
            <person name="Feldgarden M."/>
            <person name="Courvalin P."/>
            <person name="Perichon B."/>
            <person name="Grillot-Courvalin C."/>
            <person name="Clermont D."/>
            <person name="Rocha E."/>
            <person name="Yoon E.-J."/>
            <person name="Nemec A."/>
            <person name="Walker B."/>
            <person name="Young S.K."/>
            <person name="Zeng Q."/>
            <person name="Gargeya S."/>
            <person name="Fitzgerald M."/>
            <person name="Haas B."/>
            <person name="Abouelleil A."/>
            <person name="Alvarado L."/>
            <person name="Arachchi H.M."/>
            <person name="Berlin A.M."/>
            <person name="Chapman S.B."/>
            <person name="Dewar J."/>
            <person name="Goldberg J."/>
            <person name="Griggs A."/>
            <person name="Gujja S."/>
            <person name="Hansen M."/>
            <person name="Howarth C."/>
            <person name="Imamovic A."/>
            <person name="Larimer J."/>
            <person name="McCowan C."/>
            <person name="Murphy C."/>
            <person name="Neiman D."/>
            <person name="Pearson M."/>
            <person name="Priest M."/>
            <person name="Roberts A."/>
            <person name="Saif S."/>
            <person name="Shea T."/>
            <person name="Sisk P."/>
            <person name="Sykes S."/>
            <person name="Wortman J."/>
            <person name="Nusbaum C."/>
            <person name="Birren B."/>
        </authorList>
    </citation>
    <scope>NUCLEOTIDE SEQUENCE [LARGE SCALE GENOMIC DNA]</scope>
    <source>
        <strain evidence="1 2">CIP 107287</strain>
    </source>
</reference>
<dbReference type="EMBL" id="APPQ01000031">
    <property type="protein sequence ID" value="ENV43318.1"/>
    <property type="molecule type" value="Genomic_DNA"/>
</dbReference>
<proteinExistence type="predicted"/>
<evidence type="ECO:0000313" key="1">
    <source>
        <dbReference type="EMBL" id="ENV43318.1"/>
    </source>
</evidence>
<protein>
    <submittedName>
        <fullName evidence="1">Uncharacterized protein</fullName>
    </submittedName>
</protein>
<accession>N9AGW8</accession>